<gene>
    <name evidence="1" type="ORF">EDD77_13313</name>
</gene>
<comment type="caution">
    <text evidence="1">The sequence shown here is derived from an EMBL/GenBank/DDBJ whole genome shotgun (WGS) entry which is preliminary data.</text>
</comment>
<dbReference type="EMBL" id="SLUM01000033">
    <property type="protein sequence ID" value="TCL53472.1"/>
    <property type="molecule type" value="Genomic_DNA"/>
</dbReference>
<reference evidence="1 2" key="1">
    <citation type="submission" date="2019-03" db="EMBL/GenBank/DDBJ databases">
        <title>Genomic Encyclopedia of Type Strains, Phase IV (KMG-IV): sequencing the most valuable type-strain genomes for metagenomic binning, comparative biology and taxonomic classification.</title>
        <authorList>
            <person name="Goeker M."/>
        </authorList>
    </citation>
    <scope>NUCLEOTIDE SEQUENCE [LARGE SCALE GENOMIC DNA]</scope>
    <source>
        <strain evidence="1 2">DSM 100451</strain>
    </source>
</reference>
<sequence>MGDIWAGQRNRPLRLLAVQLEKTRDNGTRNREFMGEELAGADILYLNSSAESYREVSELADWARQRGILVLWNPGRLKNARMLPTRGCVILQSELSAEDELEALRELFCTPSLTTTLDRETLVQTLQEASRARLAMVQASGSGKNRNLARSLACQGWQMPREGALVVSIGSSADCRLEEVVELWHGTVKRTGELDVLWGTAFNLEQSDTLRLVLMAVTPGMPNG</sequence>
<dbReference type="Proteomes" id="UP000295184">
    <property type="component" value="Unassembled WGS sequence"/>
</dbReference>
<protein>
    <recommendedName>
        <fullName evidence="3">Cell division protein FtsZ</fullName>
    </recommendedName>
</protein>
<dbReference type="OrthoDB" id="1844458at2"/>
<dbReference type="RefSeq" id="WP_058967122.1">
    <property type="nucleotide sequence ID" value="NZ_CABKVM010000019.1"/>
</dbReference>
<proteinExistence type="predicted"/>
<accession>A0A4V2QAR1</accession>
<dbReference type="AlphaFoldDB" id="A0A4V2QAR1"/>
<organism evidence="1 2">
    <name type="scientific">Allofournierella massiliensis</name>
    <dbReference type="NCBI Taxonomy" id="1650663"/>
    <lineage>
        <taxon>Bacteria</taxon>
        <taxon>Bacillati</taxon>
        <taxon>Bacillota</taxon>
        <taxon>Clostridia</taxon>
        <taxon>Eubacteriales</taxon>
        <taxon>Oscillospiraceae</taxon>
        <taxon>Allofournierella</taxon>
    </lineage>
</organism>
<evidence type="ECO:0000313" key="1">
    <source>
        <dbReference type="EMBL" id="TCL53472.1"/>
    </source>
</evidence>
<name>A0A4V2QAR1_9FIRM</name>
<evidence type="ECO:0008006" key="3">
    <source>
        <dbReference type="Google" id="ProtNLM"/>
    </source>
</evidence>
<evidence type="ECO:0000313" key="2">
    <source>
        <dbReference type="Proteomes" id="UP000295184"/>
    </source>
</evidence>